<proteinExistence type="predicted"/>
<feature type="transmembrane region" description="Helical" evidence="1">
    <location>
        <begin position="65"/>
        <end position="83"/>
    </location>
</feature>
<protein>
    <submittedName>
        <fullName evidence="2">Uncharacterized protein</fullName>
    </submittedName>
</protein>
<gene>
    <name evidence="2" type="ORF">OO013_03865</name>
</gene>
<organism evidence="2 3">
    <name type="scientific">Mangrovivirga halotolerans</name>
    <dbReference type="NCBI Taxonomy" id="2993936"/>
    <lineage>
        <taxon>Bacteria</taxon>
        <taxon>Pseudomonadati</taxon>
        <taxon>Bacteroidota</taxon>
        <taxon>Cytophagia</taxon>
        <taxon>Cytophagales</taxon>
        <taxon>Mangrovivirgaceae</taxon>
        <taxon>Mangrovivirga</taxon>
    </lineage>
</organism>
<reference evidence="2 3" key="1">
    <citation type="submission" date="2022-11" db="EMBL/GenBank/DDBJ databases">
        <title>The characterization of three novel Bacteroidetes species and genomic analysis of their roles in tidal elemental geochemical cycles.</title>
        <authorList>
            <person name="Ma K."/>
        </authorList>
    </citation>
    <scope>NUCLEOTIDE SEQUENCE [LARGE SCALE GENOMIC DNA]</scope>
    <source>
        <strain evidence="2 3">M17</strain>
    </source>
</reference>
<accession>A0ABT3RND9</accession>
<dbReference type="Proteomes" id="UP001209885">
    <property type="component" value="Unassembled WGS sequence"/>
</dbReference>
<feature type="transmembrane region" description="Helical" evidence="1">
    <location>
        <begin position="26"/>
        <end position="59"/>
    </location>
</feature>
<keyword evidence="1" id="KW-1133">Transmembrane helix</keyword>
<keyword evidence="1" id="KW-0472">Membrane</keyword>
<evidence type="ECO:0000256" key="1">
    <source>
        <dbReference type="SAM" id="Phobius"/>
    </source>
</evidence>
<dbReference type="RefSeq" id="WP_266055337.1">
    <property type="nucleotide sequence ID" value="NZ_JAPFQN010000002.1"/>
</dbReference>
<keyword evidence="1" id="KW-0812">Transmembrane</keyword>
<name>A0ABT3RND9_9BACT</name>
<comment type="caution">
    <text evidence="2">The sequence shown here is derived from an EMBL/GenBank/DDBJ whole genome shotgun (WGS) entry which is preliminary data.</text>
</comment>
<sequence length="110" mass="12556">MLGFIFLFWIGKYFYNLAERFGRSKWGYAILGIVVYYTGTIIGGFLLGISEVIFGTTFFTDLPDIVFNLIALPFGLIFNYILYKILENAWEKRGKIDDLDTLDGGMINKG</sequence>
<evidence type="ECO:0000313" key="3">
    <source>
        <dbReference type="Proteomes" id="UP001209885"/>
    </source>
</evidence>
<keyword evidence="3" id="KW-1185">Reference proteome</keyword>
<dbReference type="EMBL" id="JAPFQN010000002">
    <property type="protein sequence ID" value="MCX2742986.1"/>
    <property type="molecule type" value="Genomic_DNA"/>
</dbReference>
<evidence type="ECO:0000313" key="2">
    <source>
        <dbReference type="EMBL" id="MCX2742986.1"/>
    </source>
</evidence>